<comment type="caution">
    <text evidence="3">The sequence shown here is derived from an EMBL/GenBank/DDBJ whole genome shotgun (WGS) entry which is preliminary data.</text>
</comment>
<evidence type="ECO:0000256" key="1">
    <source>
        <dbReference type="SAM" id="Phobius"/>
    </source>
</evidence>
<dbReference type="GO" id="GO:0000428">
    <property type="term" value="C:DNA-directed RNA polymerase complex"/>
    <property type="evidence" value="ECO:0007669"/>
    <property type="project" value="UniProtKB-KW"/>
</dbReference>
<dbReference type="EMBL" id="JACHLP010000001">
    <property type="protein sequence ID" value="MBB4841970.1"/>
    <property type="molecule type" value="Genomic_DNA"/>
</dbReference>
<dbReference type="Pfam" id="PF13785">
    <property type="entry name" value="DUF4178"/>
    <property type="match status" value="2"/>
</dbReference>
<proteinExistence type="predicted"/>
<name>A0A840L146_9BURK</name>
<keyword evidence="1" id="KW-0472">Membrane</keyword>
<keyword evidence="1" id="KW-0812">Transmembrane</keyword>
<keyword evidence="1" id="KW-1133">Transmembrane helix</keyword>
<sequence length="541" mass="58354">MPSQRRWQAACPNCGAPLEFASAASASAVCSYCRSSLLREGEALRKIGESAELIEDYSPLQLGASGRYMGAGFTVVGRLQLGYADGQWNEWHLLFEAKAQADPARSAWLSEDNGSFVLGFDAALPMAPPQAHELVLGASQIVAGQNWQIAALTPTTLLAAQGELPRPPELAREYLVAELRNAQDEVGTLDYGPALAGKPPLWSVGRAVRIADLAMRGLREDSSKTLQAKSLACPSCGAALAPKLSTSLSIVCAQCHTVVEIATSNAAGLAHYEQAKGMEPQLKLGSLGRLAVAGGPSLPWQVLGYQERCDLPDPNDEDAEQTFWREYLLFNQKEGFVFLVDSEDGWSLVRPLTGAPTQSRNLGASIEWKGKTFRRRYAQSYTAKTTYVLGEFYWRVLREERALVSDYEYRSGGKRELLSREQTGREITWSWGRSMDASEVARAFGLPLSAHAGLRSDASSLSSGGSGSWLRNLIIGLFIFFILILMIKAMNEDDCGSYRDTYGENSAEYAQCKRSGGARISSGGGGGGSFGGFGSSGGGHK</sequence>
<dbReference type="InterPro" id="IPR025235">
    <property type="entry name" value="DUF4178"/>
</dbReference>
<organism evidence="3 4">
    <name type="scientific">Roseateles oligotrophus</name>
    <dbReference type="NCBI Taxonomy" id="1769250"/>
    <lineage>
        <taxon>Bacteria</taxon>
        <taxon>Pseudomonadati</taxon>
        <taxon>Pseudomonadota</taxon>
        <taxon>Betaproteobacteria</taxon>
        <taxon>Burkholderiales</taxon>
        <taxon>Sphaerotilaceae</taxon>
        <taxon>Roseateles</taxon>
    </lineage>
</organism>
<dbReference type="AlphaFoldDB" id="A0A840L146"/>
<evidence type="ECO:0000313" key="3">
    <source>
        <dbReference type="EMBL" id="MBB4841970.1"/>
    </source>
</evidence>
<evidence type="ECO:0000259" key="2">
    <source>
        <dbReference type="Pfam" id="PF13785"/>
    </source>
</evidence>
<dbReference type="Proteomes" id="UP000562027">
    <property type="component" value="Unassembled WGS sequence"/>
</dbReference>
<feature type="domain" description="DUF4178" evidence="2">
    <location>
        <begin position="299"/>
        <end position="436"/>
    </location>
</feature>
<dbReference type="RefSeq" id="WP_184295788.1">
    <property type="nucleotide sequence ID" value="NZ_JACHLP010000001.1"/>
</dbReference>
<evidence type="ECO:0000313" key="4">
    <source>
        <dbReference type="Proteomes" id="UP000562027"/>
    </source>
</evidence>
<reference evidence="3 4" key="1">
    <citation type="submission" date="2020-08" db="EMBL/GenBank/DDBJ databases">
        <title>Functional genomics of gut bacteria from endangered species of beetles.</title>
        <authorList>
            <person name="Carlos-Shanley C."/>
        </authorList>
    </citation>
    <scope>NUCLEOTIDE SEQUENCE [LARGE SCALE GENOMIC DNA]</scope>
    <source>
        <strain evidence="3 4">S00239</strain>
    </source>
</reference>
<accession>A0A840L146</accession>
<keyword evidence="3" id="KW-0804">Transcription</keyword>
<feature type="transmembrane region" description="Helical" evidence="1">
    <location>
        <begin position="469"/>
        <end position="487"/>
    </location>
</feature>
<feature type="domain" description="DUF4178" evidence="2">
    <location>
        <begin position="61"/>
        <end position="208"/>
    </location>
</feature>
<protein>
    <submittedName>
        <fullName evidence="3">DNA-directed RNA polymerase subunit RPC12/RpoP</fullName>
    </submittedName>
</protein>
<keyword evidence="4" id="KW-1185">Reference proteome</keyword>
<keyword evidence="3" id="KW-0240">DNA-directed RNA polymerase</keyword>
<gene>
    <name evidence="3" type="ORF">HNP55_000465</name>
</gene>